<accession>A0A9Q0LIX0</accession>
<feature type="repeat" description="ANK" evidence="3">
    <location>
        <begin position="1115"/>
        <end position="1147"/>
    </location>
</feature>
<reference evidence="5" key="1">
    <citation type="submission" date="2022-10" db="EMBL/GenBank/DDBJ databases">
        <title>Novel sulphate-reducing endosymbionts in the free-living metamonad Anaeramoeba.</title>
        <authorList>
            <person name="Jerlstrom-Hultqvist J."/>
            <person name="Cepicka I."/>
            <person name="Gallot-Lavallee L."/>
            <person name="Salas-Leiva D."/>
            <person name="Curtis B.A."/>
            <person name="Zahonova K."/>
            <person name="Pipaliya S."/>
            <person name="Dacks J."/>
            <person name="Roger A.J."/>
        </authorList>
    </citation>
    <scope>NUCLEOTIDE SEQUENCE</scope>
    <source>
        <strain evidence="5">BMAN</strain>
    </source>
</reference>
<feature type="compositionally biased region" description="Pro residues" evidence="4">
    <location>
        <begin position="496"/>
        <end position="506"/>
    </location>
</feature>
<organism evidence="5 6">
    <name type="scientific">Anaeramoeba ignava</name>
    <name type="common">Anaerobic marine amoeba</name>
    <dbReference type="NCBI Taxonomy" id="1746090"/>
    <lineage>
        <taxon>Eukaryota</taxon>
        <taxon>Metamonada</taxon>
        <taxon>Anaeramoebidae</taxon>
        <taxon>Anaeramoeba</taxon>
    </lineage>
</organism>
<feature type="compositionally biased region" description="Basic and acidic residues" evidence="4">
    <location>
        <begin position="435"/>
        <end position="456"/>
    </location>
</feature>
<dbReference type="PRINTS" id="PR01415">
    <property type="entry name" value="ANKYRIN"/>
</dbReference>
<dbReference type="PANTHER" id="PTHR24198:SF165">
    <property type="entry name" value="ANKYRIN REPEAT-CONTAINING PROTEIN-RELATED"/>
    <property type="match status" value="1"/>
</dbReference>
<dbReference type="SMART" id="SM00248">
    <property type="entry name" value="ANK"/>
    <property type="match status" value="12"/>
</dbReference>
<dbReference type="Gene3D" id="1.25.40.20">
    <property type="entry name" value="Ankyrin repeat-containing domain"/>
    <property type="match status" value="2"/>
</dbReference>
<keyword evidence="1" id="KW-0677">Repeat</keyword>
<comment type="caution">
    <text evidence="5">The sequence shown here is derived from an EMBL/GenBank/DDBJ whole genome shotgun (WGS) entry which is preliminary data.</text>
</comment>
<evidence type="ECO:0000313" key="5">
    <source>
        <dbReference type="EMBL" id="KAJ5072020.1"/>
    </source>
</evidence>
<evidence type="ECO:0000256" key="1">
    <source>
        <dbReference type="ARBA" id="ARBA00022737"/>
    </source>
</evidence>
<dbReference type="Proteomes" id="UP001149090">
    <property type="component" value="Unassembled WGS sequence"/>
</dbReference>
<gene>
    <name evidence="5" type="ORF">M0811_09664</name>
</gene>
<dbReference type="PROSITE" id="PS50088">
    <property type="entry name" value="ANK_REPEAT"/>
    <property type="match status" value="6"/>
</dbReference>
<sequence>MLFANHIFFKFDFGILKIQIKVHLERDFTGEKSQVLLSAGNDIIIEEIICRISYRRKVDPTTIQLFIKFQEEGKEKKIQLQDQEKLVDVLKRDISRSSFYFYAKEKNQNLLIEEQEVKPKHKKDSNSISSSISSSSLNSFYEDMENSQDEDEDENEKNPLDSFPSEINIDELDIPLPNEILEQDWNESKFLNSANIPDPDFVIDNEKIEQDAKKLENIYTKNLENDQEFQNTNQKPKILPKKHSKDEKNHKTSENINKEHHHNQNKIESQKQKFNRMDNNSENYQQEKFTDLKRLSLANLPKNFFEILVSKNISTDSQNIYTDNIIDDFLEVNFTFLKLNNYIKLKEYESNIEDSDSEADELSDFGDFDEYYNESLNGVNDILENILMPHDDPNLSQEMELKNMEDTSEIYSMSENESEIHKSSTTTEQTQVSEDESHKLVMSEKTDTETHDHDLNEISDPNWSDISFIHHEETEIIIPIEKNEIKEEQQQKIPLVPTPPIEPPPPSDDEVEDDTPKESPQIIFTQNPNSSIPLRKSSGGPQISYDFPPKFAFKTSLVDFNEFNRNIMDFIVELNTKYLIESGYFLETNGQLAKIQKNMAILETIKSEMEYIGSNFKNHLANLTRVCENEIYLFLDFAIPFICKQNNIKQDFKGKDTKTLLEMIQKNQIKLTNDKKEEIISLLKNLISLSEFVSSANSGVIELIKQDLGVYYFDTNNELEMASGKVSESTLGVQFNLRPVNVGSLEVKIHSKRLPAYLALTASFLHIFLLDKHKPNNITEKLRTGIPDQSFPINMIRVHKHLEIQGKENFFSSKLTCGDDEIEIISNDELVIENWSRMLTIMHSRLEAHQMIRVNPVSSKYKYSYTVIIHEYVEDDGSFSFDVRSFSSMWSISKTFLEFIDLLENLKQKFSTHIFPKMSKIFDKLIKLTRTKSVQNEVIQDNIKLFTVALYYTEATLRELLGNPEVAHCSEVIHFFQIDNIFHPIAMQDVEYIKFLCVEEPKSLNSFTDNGDSLLHYLLLNYDNSDVIQMVLKSNPDLFKIPNGEEITPILLAVKLGQIEILKIFSQIEQVDLNFVHENFRGITPFLFSIENRNLKVAEFLISQKCDLNAQETQSKKSALHYAVEFQDLEIVLFLLNNSINLELRNSDNFTSLHLAIQKGCKDIVDNLLKFGADPNAQTLNGLNCLHLAANSKNSEILKLVLNTKKVDINSFDNTHKTPLLYAVETGNIQLVSLLIQQKAKLDLSDDSSFTIFHKSILMNNEEMFFYLAKQANSEEELNINSGSPSGDLLIHSAIIIRNFNILKFIIEHEGLINAQNHKEETPLHLAAYTGNFEIIKLLLEKGADPKIQDLKNQFPIFIICDCATLYGVKITKLITLLLSKGTDINCKNGELKQTCLHLAVQKKNMKLIRFFIEKGADMNIQDSNGSTCLHYAIKTDDIEIMKYLCKNGAYTEIQDRDGKSPLNYMQPKKRKQIKDLITKWQEKLLLKKTEQVKQIKMKERAEHFKIVCHEQNSLKVMSTSIFSVSKMEKFSDLKEAIKKKFKFPNDDFVLVCEDKFGNLIYFDDDSDINNIYFPNVVEIHLYFIQDAEKLFEFGFFFQK</sequence>
<dbReference type="SUPFAM" id="SSF48403">
    <property type="entry name" value="Ankyrin repeat"/>
    <property type="match status" value="2"/>
</dbReference>
<protein>
    <submittedName>
        <fullName evidence="5">Ankyrin repeat family protein</fullName>
    </submittedName>
</protein>
<feature type="compositionally biased region" description="Low complexity" evidence="4">
    <location>
        <begin position="423"/>
        <end position="432"/>
    </location>
</feature>
<feature type="repeat" description="ANK" evidence="3">
    <location>
        <begin position="1425"/>
        <end position="1457"/>
    </location>
</feature>
<dbReference type="EMBL" id="JAPDFW010000083">
    <property type="protein sequence ID" value="KAJ5072020.1"/>
    <property type="molecule type" value="Genomic_DNA"/>
</dbReference>
<feature type="repeat" description="ANK" evidence="3">
    <location>
        <begin position="1392"/>
        <end position="1424"/>
    </location>
</feature>
<dbReference type="OrthoDB" id="426293at2759"/>
<keyword evidence="2 3" id="KW-0040">ANK repeat</keyword>
<dbReference type="InterPro" id="IPR036770">
    <property type="entry name" value="Ankyrin_rpt-contain_sf"/>
</dbReference>
<name>A0A9Q0LIX0_ANAIG</name>
<feature type="repeat" description="ANK" evidence="3">
    <location>
        <begin position="1148"/>
        <end position="1180"/>
    </location>
</feature>
<dbReference type="PANTHER" id="PTHR24198">
    <property type="entry name" value="ANKYRIN REPEAT AND PROTEIN KINASE DOMAIN-CONTAINING PROTEIN"/>
    <property type="match status" value="1"/>
</dbReference>
<feature type="compositionally biased region" description="Basic and acidic residues" evidence="4">
    <location>
        <begin position="244"/>
        <end position="258"/>
    </location>
</feature>
<dbReference type="GO" id="GO:0035091">
    <property type="term" value="F:phosphatidylinositol binding"/>
    <property type="evidence" value="ECO:0007669"/>
    <property type="project" value="InterPro"/>
</dbReference>
<feature type="compositionally biased region" description="Polar residues" evidence="4">
    <location>
        <begin position="522"/>
        <end position="532"/>
    </location>
</feature>
<feature type="compositionally biased region" description="Acidic residues" evidence="4">
    <location>
        <begin position="142"/>
        <end position="155"/>
    </location>
</feature>
<feature type="repeat" description="ANK" evidence="3">
    <location>
        <begin position="1319"/>
        <end position="1351"/>
    </location>
</feature>
<feature type="region of interest" description="Disordered" evidence="4">
    <location>
        <begin position="411"/>
        <end position="461"/>
    </location>
</feature>
<evidence type="ECO:0000256" key="3">
    <source>
        <dbReference type="PROSITE-ProRule" id="PRU00023"/>
    </source>
</evidence>
<dbReference type="InterPro" id="IPR036871">
    <property type="entry name" value="PX_dom_sf"/>
</dbReference>
<keyword evidence="6" id="KW-1185">Reference proteome</keyword>
<feature type="repeat" description="ANK" evidence="3">
    <location>
        <begin position="1215"/>
        <end position="1247"/>
    </location>
</feature>
<evidence type="ECO:0000313" key="6">
    <source>
        <dbReference type="Proteomes" id="UP001149090"/>
    </source>
</evidence>
<dbReference type="SUPFAM" id="SSF64268">
    <property type="entry name" value="PX domain"/>
    <property type="match status" value="1"/>
</dbReference>
<evidence type="ECO:0000256" key="4">
    <source>
        <dbReference type="SAM" id="MobiDB-lite"/>
    </source>
</evidence>
<proteinExistence type="predicted"/>
<feature type="region of interest" description="Disordered" evidence="4">
    <location>
        <begin position="115"/>
        <end position="167"/>
    </location>
</feature>
<dbReference type="InterPro" id="IPR002110">
    <property type="entry name" value="Ankyrin_rpt"/>
</dbReference>
<feature type="compositionally biased region" description="Low complexity" evidence="4">
    <location>
        <begin position="126"/>
        <end position="139"/>
    </location>
</feature>
<dbReference type="PROSITE" id="PS50297">
    <property type="entry name" value="ANK_REP_REGION"/>
    <property type="match status" value="6"/>
</dbReference>
<feature type="region of interest" description="Disordered" evidence="4">
    <location>
        <begin position="226"/>
        <end position="270"/>
    </location>
</feature>
<feature type="region of interest" description="Disordered" evidence="4">
    <location>
        <begin position="487"/>
        <end position="533"/>
    </location>
</feature>
<dbReference type="Gene3D" id="3.30.1520.10">
    <property type="entry name" value="Phox-like domain"/>
    <property type="match status" value="1"/>
</dbReference>
<evidence type="ECO:0000256" key="2">
    <source>
        <dbReference type="ARBA" id="ARBA00023043"/>
    </source>
</evidence>
<dbReference type="Pfam" id="PF12796">
    <property type="entry name" value="Ank_2"/>
    <property type="match status" value="4"/>
</dbReference>